<protein>
    <submittedName>
        <fullName evidence="1">Uncharacterized protein</fullName>
    </submittedName>
</protein>
<sequence>MNHAVCVPFSFQLVAGASYRLHRASQLLQTRLFEDLYHSRVIDSGPGPISRAPYSPFTPGRQLDRVSIRRRFNAKEVFRLCDAFDFSSSIPSRKNELTVDGEDLVPSPWIAAKHSAGSRPLGVG</sequence>
<accession>A0AAV1T2C3</accession>
<evidence type="ECO:0000313" key="1">
    <source>
        <dbReference type="EMBL" id="CAK7892297.1"/>
    </source>
</evidence>
<reference evidence="1" key="1">
    <citation type="submission" date="2024-01" db="EMBL/GenBank/DDBJ databases">
        <authorList>
            <person name="Webb A."/>
        </authorList>
    </citation>
    <scope>NUCLEOTIDE SEQUENCE</scope>
    <source>
        <strain evidence="1">Pm1</strain>
    </source>
</reference>
<gene>
    <name evidence="1" type="ORF">PM001_LOCUS373</name>
</gene>
<dbReference type="Proteomes" id="UP001162060">
    <property type="component" value="Unassembled WGS sequence"/>
</dbReference>
<dbReference type="AlphaFoldDB" id="A0AAV1T2C3"/>
<comment type="caution">
    <text evidence="1">The sequence shown here is derived from an EMBL/GenBank/DDBJ whole genome shotgun (WGS) entry which is preliminary data.</text>
</comment>
<name>A0AAV1T2C3_9STRA</name>
<dbReference type="EMBL" id="CAKLBY020000003">
    <property type="protein sequence ID" value="CAK7892297.1"/>
    <property type="molecule type" value="Genomic_DNA"/>
</dbReference>
<evidence type="ECO:0000313" key="2">
    <source>
        <dbReference type="Proteomes" id="UP001162060"/>
    </source>
</evidence>
<proteinExistence type="predicted"/>
<organism evidence="1 2">
    <name type="scientific">Peronospora matthiolae</name>
    <dbReference type="NCBI Taxonomy" id="2874970"/>
    <lineage>
        <taxon>Eukaryota</taxon>
        <taxon>Sar</taxon>
        <taxon>Stramenopiles</taxon>
        <taxon>Oomycota</taxon>
        <taxon>Peronosporomycetes</taxon>
        <taxon>Peronosporales</taxon>
        <taxon>Peronosporaceae</taxon>
        <taxon>Peronospora</taxon>
    </lineage>
</organism>